<comment type="caution">
    <text evidence="2">The sequence shown here is derived from an EMBL/GenBank/DDBJ whole genome shotgun (WGS) entry which is preliminary data.</text>
</comment>
<evidence type="ECO:0000259" key="1">
    <source>
        <dbReference type="Pfam" id="PF08874"/>
    </source>
</evidence>
<protein>
    <submittedName>
        <fullName evidence="2">DUF1835 domain-containing protein</fullName>
    </submittedName>
</protein>
<feature type="domain" description="DUF1835" evidence="1">
    <location>
        <begin position="26"/>
        <end position="135"/>
    </location>
</feature>
<evidence type="ECO:0000313" key="3">
    <source>
        <dbReference type="Proteomes" id="UP000297982"/>
    </source>
</evidence>
<dbReference type="Proteomes" id="UP000297982">
    <property type="component" value="Unassembled WGS sequence"/>
</dbReference>
<proteinExistence type="predicted"/>
<dbReference type="EMBL" id="SRJC01000001">
    <property type="protein sequence ID" value="TGB03866.1"/>
    <property type="molecule type" value="Genomic_DNA"/>
</dbReference>
<reference evidence="2 3" key="1">
    <citation type="journal article" date="2003" name="Int. J. Syst. Evol. Microbiol.">
        <title>Halobacillus salinus sp. nov., isolated from a salt lake on the coast of the East Sea in Korea.</title>
        <authorList>
            <person name="Yoon J.H."/>
            <person name="Kang K.H."/>
            <person name="Park Y.H."/>
        </authorList>
    </citation>
    <scope>NUCLEOTIDE SEQUENCE [LARGE SCALE GENOMIC DNA]</scope>
    <source>
        <strain evidence="2 3">HSL-3</strain>
    </source>
</reference>
<name>A0A4Z0H3M3_9BACI</name>
<organism evidence="2 3">
    <name type="scientific">Halobacillus salinus</name>
    <dbReference type="NCBI Taxonomy" id="192814"/>
    <lineage>
        <taxon>Bacteria</taxon>
        <taxon>Bacillati</taxon>
        <taxon>Bacillota</taxon>
        <taxon>Bacilli</taxon>
        <taxon>Bacillales</taxon>
        <taxon>Bacillaceae</taxon>
        <taxon>Halobacillus</taxon>
    </lineage>
</organism>
<sequence>MKEGIICENIEESHTTLLIEGGSTLIHIVNGDAVGSRLNVEGEVIIWREMYDWGPLHYEWDAADLIGRRAAFFEEQLELPASLFIKTSQEQWKALHRMEKHEEVVLWFEHDRYDQTMLMYLLHELRNSGHRLSMVTLDSHPEVDRFYGMGQLSEEQLLALEKTKQPVTPEQVEEAVEGWRAYASPQLSKLEQWILESVHTLPYLKEAMVSHLDYIPCGDKGLSIVEEWILLYLDGHIRTFHDLLREIQSRRNDGISDFYLSYLLKQLGTLVEVEGALPDFTADRVNPNLTLSSKGKEVLEGKRSRIDIIGLDTWVGGARLYCSKQEIEDDWHVGE</sequence>
<evidence type="ECO:0000313" key="2">
    <source>
        <dbReference type="EMBL" id="TGB03866.1"/>
    </source>
</evidence>
<dbReference type="InterPro" id="IPR014973">
    <property type="entry name" value="DUF1835"/>
</dbReference>
<accession>A0A4Z0H3M3</accession>
<dbReference type="AlphaFoldDB" id="A0A4Z0H3M3"/>
<keyword evidence="3" id="KW-1185">Reference proteome</keyword>
<dbReference type="STRING" id="192814.GCA_900166575_00780"/>
<dbReference type="Pfam" id="PF08874">
    <property type="entry name" value="DUF1835"/>
    <property type="match status" value="1"/>
</dbReference>
<gene>
    <name evidence="2" type="ORF">E4663_02335</name>
</gene>